<dbReference type="PROSITE" id="PS51379">
    <property type="entry name" value="4FE4S_FER_2"/>
    <property type="match status" value="1"/>
</dbReference>
<evidence type="ECO:0000256" key="11">
    <source>
        <dbReference type="ARBA" id="ARBA00022777"/>
    </source>
</evidence>
<evidence type="ECO:0000256" key="22">
    <source>
        <dbReference type="RuleBase" id="RU000312"/>
    </source>
</evidence>
<dbReference type="Pfam" id="PF00757">
    <property type="entry name" value="Furin-like"/>
    <property type="match status" value="1"/>
</dbReference>
<dbReference type="InterPro" id="IPR006211">
    <property type="entry name" value="Furin-like_Cys-rich_dom"/>
</dbReference>
<keyword evidence="19" id="KW-0464">Manganese</keyword>
<dbReference type="InterPro" id="IPR008266">
    <property type="entry name" value="Tyr_kinase_AS"/>
</dbReference>
<feature type="domain" description="Fibronectin type-III" evidence="26">
    <location>
        <begin position="639"/>
        <end position="737"/>
    </location>
</feature>
<evidence type="ECO:0000256" key="24">
    <source>
        <dbReference type="SAM" id="Phobius"/>
    </source>
</evidence>
<dbReference type="InterPro" id="IPR020635">
    <property type="entry name" value="Tyr_kinase_cat_dom"/>
</dbReference>
<dbReference type="PROSITE" id="PS00239">
    <property type="entry name" value="RECEPTOR_TYR_KIN_II"/>
    <property type="match status" value="1"/>
</dbReference>
<dbReference type="InterPro" id="IPR036116">
    <property type="entry name" value="FN3_sf"/>
</dbReference>
<evidence type="ECO:0000256" key="12">
    <source>
        <dbReference type="ARBA" id="ARBA00022840"/>
    </source>
</evidence>
<dbReference type="InterPro" id="IPR001245">
    <property type="entry name" value="Ser-Thr/Tyr_kinase_cat_dom"/>
</dbReference>
<keyword evidence="29" id="KW-1185">Reference proteome</keyword>
<dbReference type="CDD" id="cd00063">
    <property type="entry name" value="FN3"/>
    <property type="match status" value="3"/>
</dbReference>
<keyword evidence="4" id="KW-0808">Transferase</keyword>
<dbReference type="InterPro" id="IPR000494">
    <property type="entry name" value="Rcpt_L-dom"/>
</dbReference>
<dbReference type="Pfam" id="PF00041">
    <property type="entry name" value="fn3"/>
    <property type="match status" value="1"/>
</dbReference>
<evidence type="ECO:0000256" key="16">
    <source>
        <dbReference type="ARBA" id="ARBA00023157"/>
    </source>
</evidence>
<dbReference type="Gene3D" id="2.10.220.10">
    <property type="entry name" value="Hormone Receptor, Insulin-like Growth Factor Receptor 1, Chain A, domain 2"/>
    <property type="match status" value="1"/>
</dbReference>
<dbReference type="Gene3D" id="3.30.200.20">
    <property type="entry name" value="Phosphorylase Kinase, domain 1"/>
    <property type="match status" value="1"/>
</dbReference>
<feature type="domain" description="4Fe-4S ferredoxin-type" evidence="27">
    <location>
        <begin position="353"/>
        <end position="385"/>
    </location>
</feature>
<dbReference type="OrthoDB" id="5809444at2759"/>
<feature type="domain" description="Protein kinase" evidence="25">
    <location>
        <begin position="1000"/>
        <end position="1277"/>
    </location>
</feature>
<evidence type="ECO:0000256" key="18">
    <source>
        <dbReference type="ARBA" id="ARBA00023180"/>
    </source>
</evidence>
<keyword evidence="11" id="KW-0418">Kinase</keyword>
<dbReference type="InterPro" id="IPR017441">
    <property type="entry name" value="Protein_kinase_ATP_BS"/>
</dbReference>
<keyword evidence="10 21" id="KW-0547">Nucleotide-binding</keyword>
<evidence type="ECO:0000256" key="14">
    <source>
        <dbReference type="ARBA" id="ARBA00023136"/>
    </source>
</evidence>
<comment type="cofactor">
    <cofactor evidence="1">
        <name>Mn(2+)</name>
        <dbReference type="ChEBI" id="CHEBI:29035"/>
    </cofactor>
</comment>
<dbReference type="SUPFAM" id="SSF52058">
    <property type="entry name" value="L domain-like"/>
    <property type="match status" value="2"/>
</dbReference>
<dbReference type="InterPro" id="IPR017896">
    <property type="entry name" value="4Fe4S_Fe-S-bd"/>
</dbReference>
<dbReference type="Gene3D" id="1.10.510.10">
    <property type="entry name" value="Transferase(Phosphotransferase) domain 1"/>
    <property type="match status" value="1"/>
</dbReference>
<dbReference type="PROSITE" id="PS00109">
    <property type="entry name" value="PROTEIN_KINASE_TYR"/>
    <property type="match status" value="1"/>
</dbReference>
<keyword evidence="8" id="KW-0732">Signal</keyword>
<dbReference type="SMART" id="SM00261">
    <property type="entry name" value="FU"/>
    <property type="match status" value="1"/>
</dbReference>
<evidence type="ECO:0000256" key="5">
    <source>
        <dbReference type="ARBA" id="ARBA00022685"/>
    </source>
</evidence>
<feature type="binding site" evidence="21">
    <location>
        <position position="1033"/>
    </location>
    <ligand>
        <name>ATP</name>
        <dbReference type="ChEBI" id="CHEBI:30616"/>
    </ligand>
</feature>
<dbReference type="Pfam" id="PF01030">
    <property type="entry name" value="Recep_L_domain"/>
    <property type="match status" value="2"/>
</dbReference>
<keyword evidence="17 22" id="KW-0675">Receptor</keyword>
<dbReference type="GO" id="GO:0046872">
    <property type="term" value="F:metal ion binding"/>
    <property type="evidence" value="ECO:0007669"/>
    <property type="project" value="UniProtKB-KW"/>
</dbReference>
<evidence type="ECO:0000256" key="17">
    <source>
        <dbReference type="ARBA" id="ARBA00023170"/>
    </source>
</evidence>
<evidence type="ECO:0000313" key="28">
    <source>
        <dbReference type="EMBL" id="CAG9855077.1"/>
    </source>
</evidence>
<feature type="transmembrane region" description="Helical" evidence="24">
    <location>
        <begin position="946"/>
        <end position="967"/>
    </location>
</feature>
<dbReference type="InterPro" id="IPR000719">
    <property type="entry name" value="Prot_kinase_dom"/>
</dbReference>
<dbReference type="PROSITE" id="PS00107">
    <property type="entry name" value="PROTEIN_KINASE_ATP"/>
    <property type="match status" value="1"/>
</dbReference>
<evidence type="ECO:0000256" key="13">
    <source>
        <dbReference type="ARBA" id="ARBA00022989"/>
    </source>
</evidence>
<evidence type="ECO:0000256" key="10">
    <source>
        <dbReference type="ARBA" id="ARBA00022741"/>
    </source>
</evidence>
<dbReference type="SMART" id="SM00060">
    <property type="entry name" value="FN3"/>
    <property type="match status" value="3"/>
</dbReference>
<comment type="subcellular location">
    <subcellularLocation>
        <location evidence="2">Membrane</location>
        <topology evidence="2">Single-pass type I membrane protein</topology>
    </subcellularLocation>
</comment>
<dbReference type="InterPro" id="IPR003961">
    <property type="entry name" value="FN3_dom"/>
</dbReference>
<dbReference type="EMBL" id="OU900103">
    <property type="protein sequence ID" value="CAG9855077.1"/>
    <property type="molecule type" value="Genomic_DNA"/>
</dbReference>
<evidence type="ECO:0000256" key="2">
    <source>
        <dbReference type="ARBA" id="ARBA00004479"/>
    </source>
</evidence>
<dbReference type="SMART" id="SM00220">
    <property type="entry name" value="S_TKc"/>
    <property type="match status" value="1"/>
</dbReference>
<dbReference type="InterPro" id="IPR036941">
    <property type="entry name" value="Rcpt_L-dom_sf"/>
</dbReference>
<accession>A0A9N9TGQ5</accession>
<dbReference type="EC" id="2.7.10.1" evidence="22"/>
<evidence type="ECO:0000256" key="19">
    <source>
        <dbReference type="ARBA" id="ARBA00023211"/>
    </source>
</evidence>
<keyword evidence="13 24" id="KW-1133">Transmembrane helix</keyword>
<keyword evidence="5" id="KW-0165">Cleavage on pair of basic residues</keyword>
<dbReference type="GO" id="GO:0043560">
    <property type="term" value="F:insulin receptor substrate binding"/>
    <property type="evidence" value="ECO:0007669"/>
    <property type="project" value="TreeGrafter"/>
</dbReference>
<feature type="region of interest" description="Disordered" evidence="23">
    <location>
        <begin position="703"/>
        <end position="728"/>
    </location>
</feature>
<dbReference type="FunFam" id="3.30.200.20:FF:000026">
    <property type="entry name" value="Tyrosine-protein kinase receptor"/>
    <property type="match status" value="1"/>
</dbReference>
<dbReference type="CDD" id="cd00064">
    <property type="entry name" value="FU"/>
    <property type="match status" value="1"/>
</dbReference>
<dbReference type="InterPro" id="IPR006212">
    <property type="entry name" value="Furin_repeat"/>
</dbReference>
<name>A0A9N9TGQ5_PHYSR</name>
<feature type="domain" description="Fibronectin type-III" evidence="26">
    <location>
        <begin position="843"/>
        <end position="942"/>
    </location>
</feature>
<dbReference type="InterPro" id="IPR009030">
    <property type="entry name" value="Growth_fac_rcpt_cys_sf"/>
</dbReference>
<keyword evidence="7" id="KW-0479">Metal-binding</keyword>
<evidence type="ECO:0000256" key="21">
    <source>
        <dbReference type="PROSITE-ProRule" id="PRU10141"/>
    </source>
</evidence>
<evidence type="ECO:0000259" key="25">
    <source>
        <dbReference type="PROSITE" id="PS50011"/>
    </source>
</evidence>
<dbReference type="SMART" id="SM00219">
    <property type="entry name" value="TyrKc"/>
    <property type="match status" value="1"/>
</dbReference>
<keyword evidence="18" id="KW-0325">Glycoprotein</keyword>
<evidence type="ECO:0000256" key="3">
    <source>
        <dbReference type="ARBA" id="ARBA00022553"/>
    </source>
</evidence>
<dbReference type="Proteomes" id="UP001153712">
    <property type="component" value="Chromosome 10"/>
</dbReference>
<dbReference type="FunFam" id="1.10.510.10:FF:000528">
    <property type="entry name" value="Tyrosine-protein kinase receptor"/>
    <property type="match status" value="1"/>
</dbReference>
<feature type="domain" description="Fibronectin type-III" evidence="26">
    <location>
        <begin position="525"/>
        <end position="638"/>
    </location>
</feature>
<dbReference type="PROSITE" id="PS50853">
    <property type="entry name" value="FN3"/>
    <property type="match status" value="3"/>
</dbReference>
<dbReference type="Pfam" id="PF07714">
    <property type="entry name" value="PK_Tyr_Ser-Thr"/>
    <property type="match status" value="1"/>
</dbReference>
<dbReference type="GO" id="GO:0005524">
    <property type="term" value="F:ATP binding"/>
    <property type="evidence" value="ECO:0007669"/>
    <property type="project" value="UniProtKB-UniRule"/>
</dbReference>
<protein>
    <recommendedName>
        <fullName evidence="22">Tyrosine-protein kinase receptor</fullName>
        <ecNumber evidence="22">2.7.10.1</ecNumber>
    </recommendedName>
</protein>
<evidence type="ECO:0000256" key="1">
    <source>
        <dbReference type="ARBA" id="ARBA00001936"/>
    </source>
</evidence>
<dbReference type="PANTHER" id="PTHR24416">
    <property type="entry name" value="TYROSINE-PROTEIN KINASE RECEPTOR"/>
    <property type="match status" value="1"/>
</dbReference>
<dbReference type="Gene3D" id="3.80.20.20">
    <property type="entry name" value="Receptor L-domain"/>
    <property type="match status" value="2"/>
</dbReference>
<evidence type="ECO:0000256" key="15">
    <source>
        <dbReference type="ARBA" id="ARBA00023137"/>
    </source>
</evidence>
<dbReference type="GO" id="GO:0005899">
    <property type="term" value="C:insulin receptor complex"/>
    <property type="evidence" value="ECO:0007669"/>
    <property type="project" value="TreeGrafter"/>
</dbReference>
<dbReference type="PANTHER" id="PTHR24416:SF525">
    <property type="entry name" value="INSULIN-LIKE RECEPTOR"/>
    <property type="match status" value="1"/>
</dbReference>
<organism evidence="28 29">
    <name type="scientific">Phyllotreta striolata</name>
    <name type="common">Striped flea beetle</name>
    <name type="synonym">Crioceris striolata</name>
    <dbReference type="NCBI Taxonomy" id="444603"/>
    <lineage>
        <taxon>Eukaryota</taxon>
        <taxon>Metazoa</taxon>
        <taxon>Ecdysozoa</taxon>
        <taxon>Arthropoda</taxon>
        <taxon>Hexapoda</taxon>
        <taxon>Insecta</taxon>
        <taxon>Pterygota</taxon>
        <taxon>Neoptera</taxon>
        <taxon>Endopterygota</taxon>
        <taxon>Coleoptera</taxon>
        <taxon>Polyphaga</taxon>
        <taxon>Cucujiformia</taxon>
        <taxon>Chrysomeloidea</taxon>
        <taxon>Chrysomelidae</taxon>
        <taxon>Galerucinae</taxon>
        <taxon>Alticini</taxon>
        <taxon>Phyllotreta</taxon>
    </lineage>
</organism>
<proteinExistence type="inferred from homology"/>
<dbReference type="GO" id="GO:0051897">
    <property type="term" value="P:positive regulation of phosphatidylinositol 3-kinase/protein kinase B signal transduction"/>
    <property type="evidence" value="ECO:0007669"/>
    <property type="project" value="TreeGrafter"/>
</dbReference>
<evidence type="ECO:0000256" key="7">
    <source>
        <dbReference type="ARBA" id="ARBA00022723"/>
    </source>
</evidence>
<dbReference type="InterPro" id="IPR011009">
    <property type="entry name" value="Kinase-like_dom_sf"/>
</dbReference>
<dbReference type="SUPFAM" id="SSF57184">
    <property type="entry name" value="Growth factor receptor domain"/>
    <property type="match status" value="1"/>
</dbReference>
<evidence type="ECO:0000256" key="4">
    <source>
        <dbReference type="ARBA" id="ARBA00022679"/>
    </source>
</evidence>
<dbReference type="GO" id="GO:0043410">
    <property type="term" value="P:positive regulation of MAPK cascade"/>
    <property type="evidence" value="ECO:0007669"/>
    <property type="project" value="TreeGrafter"/>
</dbReference>
<dbReference type="SUPFAM" id="SSF49265">
    <property type="entry name" value="Fibronectin type III"/>
    <property type="match status" value="3"/>
</dbReference>
<keyword evidence="16" id="KW-1015">Disulfide bond</keyword>
<dbReference type="Gene3D" id="2.60.40.10">
    <property type="entry name" value="Immunoglobulins"/>
    <property type="match status" value="3"/>
</dbReference>
<dbReference type="GO" id="GO:0005009">
    <property type="term" value="F:insulin receptor activity"/>
    <property type="evidence" value="ECO:0007669"/>
    <property type="project" value="TreeGrafter"/>
</dbReference>
<evidence type="ECO:0000313" key="29">
    <source>
        <dbReference type="Proteomes" id="UP001153712"/>
    </source>
</evidence>
<dbReference type="FunFam" id="2.60.40.10:FF:000087">
    <property type="entry name" value="Tyrosine-protein kinase receptor"/>
    <property type="match status" value="1"/>
</dbReference>
<dbReference type="InterPro" id="IPR013783">
    <property type="entry name" value="Ig-like_fold"/>
</dbReference>
<keyword evidence="3 22" id="KW-0597">Phosphoprotein</keyword>
<keyword evidence="15" id="KW-0829">Tyrosine-protein kinase</keyword>
<dbReference type="PROSITE" id="PS50011">
    <property type="entry name" value="PROTEIN_KINASE_DOM"/>
    <property type="match status" value="1"/>
</dbReference>
<comment type="similarity">
    <text evidence="22">Belongs to the protein kinase superfamily. Tyr protein kinase family. Insulin receptor subfamily.</text>
</comment>
<keyword evidence="12 21" id="KW-0067">ATP-binding</keyword>
<evidence type="ECO:0000256" key="6">
    <source>
        <dbReference type="ARBA" id="ARBA00022692"/>
    </source>
</evidence>
<evidence type="ECO:0000256" key="8">
    <source>
        <dbReference type="ARBA" id="ARBA00022729"/>
    </source>
</evidence>
<evidence type="ECO:0000256" key="20">
    <source>
        <dbReference type="ARBA" id="ARBA00051243"/>
    </source>
</evidence>
<dbReference type="PRINTS" id="PR00109">
    <property type="entry name" value="TYRKINASE"/>
</dbReference>
<dbReference type="CDD" id="cd05032">
    <property type="entry name" value="PTKc_InsR_like"/>
    <property type="match status" value="1"/>
</dbReference>
<evidence type="ECO:0000259" key="27">
    <source>
        <dbReference type="PROSITE" id="PS51379"/>
    </source>
</evidence>
<keyword evidence="9" id="KW-0677">Repeat</keyword>
<dbReference type="InterPro" id="IPR050122">
    <property type="entry name" value="RTK"/>
</dbReference>
<reference evidence="28" key="1">
    <citation type="submission" date="2022-01" db="EMBL/GenBank/DDBJ databases">
        <authorList>
            <person name="King R."/>
        </authorList>
    </citation>
    <scope>NUCLEOTIDE SEQUENCE</scope>
</reference>
<dbReference type="GO" id="GO:0042593">
    <property type="term" value="P:glucose homeostasis"/>
    <property type="evidence" value="ECO:0007669"/>
    <property type="project" value="TreeGrafter"/>
</dbReference>
<evidence type="ECO:0000256" key="9">
    <source>
        <dbReference type="ARBA" id="ARBA00022737"/>
    </source>
</evidence>
<evidence type="ECO:0000259" key="26">
    <source>
        <dbReference type="PROSITE" id="PS50853"/>
    </source>
</evidence>
<dbReference type="GO" id="GO:0030424">
    <property type="term" value="C:axon"/>
    <property type="evidence" value="ECO:0007669"/>
    <property type="project" value="TreeGrafter"/>
</dbReference>
<keyword evidence="6 22" id="KW-0812">Transmembrane</keyword>
<dbReference type="FunFam" id="3.80.20.20:FF:000001">
    <property type="entry name" value="Tyrosine-protein kinase receptor"/>
    <property type="match status" value="1"/>
</dbReference>
<gene>
    <name evidence="28" type="ORF">PHYEVI_LOCUS1537</name>
</gene>
<dbReference type="SUPFAM" id="SSF56112">
    <property type="entry name" value="Protein kinase-like (PK-like)"/>
    <property type="match status" value="1"/>
</dbReference>
<sequence>MAVSGSTSTARLCRIIGCHTLTKTILTFSLLFITIPGFFHPLRAEQYLSDSIHNNDSRRICSSMDIRNSLEPFKKLEYCEVIEGFLSILLIENIDPAELSQISFPRLTEITDYLLMYRVNGLRSIGQLFPNLSVIRGSNTFLNKALVIFEMSTLQEIGLYSLTAILKGQVYIDKNPSLCFVKSIDWSQIVREQPEKNILKSQKPRNECPLCPSVVKIGNKTVQCPMRSQTDRSGTNSEYLCWDKNHCQIKCPSNCTACNERQECCKKSCLACRNDDSNICTVCPKLTYRFDEHKECLDNCPAGLYEFSERRCINQTQCLQAVNKPLVVQTNNYYLPKPYKIHMGKCLMDCPAEYMEVNSTCKKCSGNCKKICPGMNIDSIAMSKKLRGCTHINGSLEVQIRGGANITELEENLKMIEEISGYLKVVRSFSLLSLNFLKHLKRIKGEQKENDKYVFTVRDNQNLQDLWDWTNRTIEIDSGRLFFHANPKLCYDKIVKLQQIAKLDNFTELEVAKNSNGDKVACNIVPLNVTVLKIESQNVTLYWEAFIADDYRKLLAYTISYVEAPYKNVSLYDGIDACGQDKWNIIDLPNREDVKDFNYTIPKLNAYTQYAFYVKTYTIAQEKKGAQSEIMYFQTLPGTPQEPIITSVSATENTMTITWQRPWKPNGPITHYKINVTKKFEKPINSSTDINHCNDEGKMFSGMGDERKPTPKPKLIGPCNCEGEGSNKKTLQASDESEATEAINFQNEFLNLVYVRRKSKRDTAAAEALSNVTHKDAPPRDTSIIRRVNGTQIVIDGLHHFTTYNIFVHTCRRSPDNETGIEECSENDARETIRTKEKVGANTIGNLTVLPKGQDRDSVSISWDPPKDPNGDIHAYIIQYRRTDIPRAKATSECHNVTNKTTTQQYTITKLSPGNYSLLVYAKTLLKSKDYSNEVSFLIPEQSPNVALIVSTVIVLLIAIAILGFIWKKQQKKIMLIAINADYVPSVYIKDDWEVSRNNIEQLKELGQGSFGMVWEGLAHDIRGQSEVRCAIKTVNEHATDRERLEFLTEASIMKAFDTTHVVKLLGVVSEGQPTLVIMELMANGDLKSYLRSHRPDIENYNPSLVKHPPSLKQILQMAIEIADGMAYLSAMKFVHRDLAARNCMVSEDLVVKIGDFGMTRDIYETDYYRKGTKGLLPVRWMAPESLKDGVFTSSSDVWSYGVVLWEMATLASQPYQGLSNDQVLRYVIDGGVMERPENCPDKLYTLMRYCWQHKPSSRPTFLKLCQLLLEDTNPSFAEVSFYHSPAGIEARASRHTPSPSQDEQSTPFRTAVERLKGYTPQSETSDDLDVIDTHHHFPSISESGIGVITTANGYVSGCPTNGAATTQC</sequence>
<comment type="catalytic activity">
    <reaction evidence="20 22">
        <text>L-tyrosyl-[protein] + ATP = O-phospho-L-tyrosyl-[protein] + ADP + H(+)</text>
        <dbReference type="Rhea" id="RHEA:10596"/>
        <dbReference type="Rhea" id="RHEA-COMP:10136"/>
        <dbReference type="Rhea" id="RHEA-COMP:20101"/>
        <dbReference type="ChEBI" id="CHEBI:15378"/>
        <dbReference type="ChEBI" id="CHEBI:30616"/>
        <dbReference type="ChEBI" id="CHEBI:46858"/>
        <dbReference type="ChEBI" id="CHEBI:61978"/>
        <dbReference type="ChEBI" id="CHEBI:456216"/>
        <dbReference type="EC" id="2.7.10.1"/>
    </reaction>
</comment>
<dbReference type="InterPro" id="IPR002011">
    <property type="entry name" value="Tyr_kinase_rcpt_2_CS"/>
</dbReference>
<evidence type="ECO:0000256" key="23">
    <source>
        <dbReference type="SAM" id="MobiDB-lite"/>
    </source>
</evidence>
<keyword evidence="14 24" id="KW-0472">Membrane</keyword>